<evidence type="ECO:0000256" key="1">
    <source>
        <dbReference type="ARBA" id="ARBA00022679"/>
    </source>
</evidence>
<keyword evidence="2" id="KW-0012">Acyltransferase</keyword>
<dbReference type="EMBL" id="LT629776">
    <property type="protein sequence ID" value="SDS34257.1"/>
    <property type="molecule type" value="Genomic_DNA"/>
</dbReference>
<dbReference type="InterPro" id="IPR000182">
    <property type="entry name" value="GNAT_dom"/>
</dbReference>
<dbReference type="STRING" id="545619.SAMN04489860_1338"/>
<name>A0A1H1REQ5_9CELL</name>
<keyword evidence="1" id="KW-0808">Transferase</keyword>
<dbReference type="InterPro" id="IPR016890">
    <property type="entry name" value="UCP028520"/>
</dbReference>
<dbReference type="InterPro" id="IPR050832">
    <property type="entry name" value="Bact_Acetyltransf"/>
</dbReference>
<evidence type="ECO:0000256" key="2">
    <source>
        <dbReference type="ARBA" id="ARBA00023315"/>
    </source>
</evidence>
<dbReference type="Proteomes" id="UP000185663">
    <property type="component" value="Chromosome I"/>
</dbReference>
<dbReference type="eggNOG" id="COG3818">
    <property type="taxonomic scope" value="Bacteria"/>
</dbReference>
<evidence type="ECO:0000313" key="5">
    <source>
        <dbReference type="Proteomes" id="UP000185663"/>
    </source>
</evidence>
<dbReference type="RefSeq" id="WP_083372026.1">
    <property type="nucleotide sequence ID" value="NZ_LT629776.1"/>
</dbReference>
<dbReference type="InterPro" id="IPR016181">
    <property type="entry name" value="Acyl_CoA_acyltransferase"/>
</dbReference>
<dbReference type="PIRSF" id="PIRSF028520">
    <property type="entry name" value="UCP028520"/>
    <property type="match status" value="1"/>
</dbReference>
<proteinExistence type="predicted"/>
<evidence type="ECO:0000259" key="3">
    <source>
        <dbReference type="PROSITE" id="PS51186"/>
    </source>
</evidence>
<feature type="domain" description="N-acetyltransferase" evidence="3">
    <location>
        <begin position="5"/>
        <end position="168"/>
    </location>
</feature>
<gene>
    <name evidence="4" type="ORF">SAMN04489860_1338</name>
</gene>
<organism evidence="4 5">
    <name type="scientific">Paraoerskovia marina</name>
    <dbReference type="NCBI Taxonomy" id="545619"/>
    <lineage>
        <taxon>Bacteria</taxon>
        <taxon>Bacillati</taxon>
        <taxon>Actinomycetota</taxon>
        <taxon>Actinomycetes</taxon>
        <taxon>Micrococcales</taxon>
        <taxon>Cellulomonadaceae</taxon>
        <taxon>Paraoerskovia</taxon>
    </lineage>
</organism>
<accession>A0A1H1REQ5</accession>
<reference evidence="4 5" key="1">
    <citation type="submission" date="2016-10" db="EMBL/GenBank/DDBJ databases">
        <authorList>
            <person name="de Groot N.N."/>
        </authorList>
    </citation>
    <scope>NUCLEOTIDE SEQUENCE [LARGE SCALE GENOMIC DNA]</scope>
    <source>
        <strain evidence="4 5">DSM 22126</strain>
    </source>
</reference>
<dbReference type="SUPFAM" id="SSF55729">
    <property type="entry name" value="Acyl-CoA N-acyltransferases (Nat)"/>
    <property type="match status" value="1"/>
</dbReference>
<dbReference type="PANTHER" id="PTHR43877">
    <property type="entry name" value="AMINOALKYLPHOSPHONATE N-ACETYLTRANSFERASE-RELATED-RELATED"/>
    <property type="match status" value="1"/>
</dbReference>
<protein>
    <recommendedName>
        <fullName evidence="3">N-acetyltransferase domain-containing protein</fullName>
    </recommendedName>
</protein>
<dbReference type="GO" id="GO:0016747">
    <property type="term" value="F:acyltransferase activity, transferring groups other than amino-acyl groups"/>
    <property type="evidence" value="ECO:0007669"/>
    <property type="project" value="InterPro"/>
</dbReference>
<sequence length="177" mass="18849">MSDRPALRPATEADVAALVELNNAAYPAVPTMSAEEIGDLLIVADASLVGVDPAEPETPRALLVLVTPGAAYASENYAWFEEREASHLYVDRIVVAEDARNQGWGAALYEAAFAAAADRGLEVVTCEVNLDPPNPGSLRFHHRLGFERVGEQVTKGGTVTVEMLRADADRGDTSGTE</sequence>
<dbReference type="Pfam" id="PF00583">
    <property type="entry name" value="Acetyltransf_1"/>
    <property type="match status" value="1"/>
</dbReference>
<dbReference type="AlphaFoldDB" id="A0A1H1REQ5"/>
<keyword evidence="5" id="KW-1185">Reference proteome</keyword>
<dbReference type="Gene3D" id="3.40.630.30">
    <property type="match status" value="1"/>
</dbReference>
<dbReference type="PANTHER" id="PTHR43877:SF2">
    <property type="entry name" value="AMINOALKYLPHOSPHONATE N-ACETYLTRANSFERASE-RELATED"/>
    <property type="match status" value="1"/>
</dbReference>
<evidence type="ECO:0000313" key="4">
    <source>
        <dbReference type="EMBL" id="SDS34257.1"/>
    </source>
</evidence>
<dbReference type="PROSITE" id="PS51186">
    <property type="entry name" value="GNAT"/>
    <property type="match status" value="1"/>
</dbReference>
<dbReference type="OrthoDB" id="6182349at2"/>